<dbReference type="Proteomes" id="UP000271624">
    <property type="component" value="Unassembled WGS sequence"/>
</dbReference>
<gene>
    <name evidence="2" type="ORF">DSM106972_079270</name>
</gene>
<dbReference type="GO" id="GO:0016747">
    <property type="term" value="F:acyltransferase activity, transferring groups other than amino-acyl groups"/>
    <property type="evidence" value="ECO:0007669"/>
    <property type="project" value="InterPro"/>
</dbReference>
<dbReference type="PROSITE" id="PS51186">
    <property type="entry name" value="GNAT"/>
    <property type="match status" value="1"/>
</dbReference>
<dbReference type="InterPro" id="IPR000182">
    <property type="entry name" value="GNAT_dom"/>
</dbReference>
<evidence type="ECO:0000313" key="3">
    <source>
        <dbReference type="Proteomes" id="UP000271624"/>
    </source>
</evidence>
<dbReference type="SUPFAM" id="SSF55729">
    <property type="entry name" value="Acyl-CoA N-acyltransferases (Nat)"/>
    <property type="match status" value="1"/>
</dbReference>
<dbReference type="EMBL" id="RSCL01000027">
    <property type="protein sequence ID" value="RUS99225.1"/>
    <property type="molecule type" value="Genomic_DNA"/>
</dbReference>
<dbReference type="Pfam" id="PF13673">
    <property type="entry name" value="Acetyltransf_10"/>
    <property type="match status" value="1"/>
</dbReference>
<reference evidence="2" key="2">
    <citation type="journal article" date="2019" name="Genome Biol. Evol.">
        <title>Day and night: Metabolic profiles and evolutionary relationships of six axenic non-marine cyanobacteria.</title>
        <authorList>
            <person name="Will S.E."/>
            <person name="Henke P."/>
            <person name="Boedeker C."/>
            <person name="Huang S."/>
            <person name="Brinkmann H."/>
            <person name="Rohde M."/>
            <person name="Jarek M."/>
            <person name="Friedl T."/>
            <person name="Seufert S."/>
            <person name="Schumacher M."/>
            <person name="Overmann J."/>
            <person name="Neumann-Schaal M."/>
            <person name="Petersen J."/>
        </authorList>
    </citation>
    <scope>NUCLEOTIDE SEQUENCE [LARGE SCALE GENOMIC DNA]</scope>
    <source>
        <strain evidence="2">PCC 7102</strain>
    </source>
</reference>
<protein>
    <recommendedName>
        <fullName evidence="1">N-acetyltransferase domain-containing protein</fullName>
    </recommendedName>
</protein>
<organism evidence="2 3">
    <name type="scientific">Dulcicalothrix desertica PCC 7102</name>
    <dbReference type="NCBI Taxonomy" id="232991"/>
    <lineage>
        <taxon>Bacteria</taxon>
        <taxon>Bacillati</taxon>
        <taxon>Cyanobacteriota</taxon>
        <taxon>Cyanophyceae</taxon>
        <taxon>Nostocales</taxon>
        <taxon>Calotrichaceae</taxon>
        <taxon>Dulcicalothrix</taxon>
    </lineage>
</organism>
<dbReference type="InterPro" id="IPR053144">
    <property type="entry name" value="Acetyltransferase_Butenolide"/>
</dbReference>
<dbReference type="AlphaFoldDB" id="A0A3S1AEG5"/>
<sequence>MTACINKFMTIVFSETRDIEMIQVVLLYKANRWSSVMKPHSLHQALLNSHYLVSAWDDRQLVGVGNAISDGSLVVYYPHLLVHPDYQGQGIGKTLVEMLKRRYEGFHMQMLVADGEAIAFYEKCGFNKAGNSQAMWIYDGNEH</sequence>
<dbReference type="PANTHER" id="PTHR43233">
    <property type="entry name" value="FAMILY N-ACETYLTRANSFERASE, PUTATIVE (AFU_ORTHOLOGUE AFUA_6G03350)-RELATED"/>
    <property type="match status" value="1"/>
</dbReference>
<name>A0A3S1AEG5_9CYAN</name>
<reference evidence="2" key="1">
    <citation type="submission" date="2018-12" db="EMBL/GenBank/DDBJ databases">
        <authorList>
            <person name="Will S."/>
            <person name="Neumann-Schaal M."/>
            <person name="Henke P."/>
        </authorList>
    </citation>
    <scope>NUCLEOTIDE SEQUENCE</scope>
    <source>
        <strain evidence="2">PCC 7102</strain>
    </source>
</reference>
<keyword evidence="3" id="KW-1185">Reference proteome</keyword>
<accession>A0A3S1AEG5</accession>
<dbReference type="InterPro" id="IPR016181">
    <property type="entry name" value="Acyl_CoA_acyltransferase"/>
</dbReference>
<evidence type="ECO:0000259" key="1">
    <source>
        <dbReference type="PROSITE" id="PS51186"/>
    </source>
</evidence>
<feature type="domain" description="N-acetyltransferase" evidence="1">
    <location>
        <begin position="14"/>
        <end position="143"/>
    </location>
</feature>
<proteinExistence type="predicted"/>
<evidence type="ECO:0000313" key="2">
    <source>
        <dbReference type="EMBL" id="RUS99225.1"/>
    </source>
</evidence>
<dbReference type="PANTHER" id="PTHR43233:SF1">
    <property type="entry name" value="FAMILY N-ACETYLTRANSFERASE, PUTATIVE (AFU_ORTHOLOGUE AFUA_6G03350)-RELATED"/>
    <property type="match status" value="1"/>
</dbReference>
<comment type="caution">
    <text evidence="2">The sequence shown here is derived from an EMBL/GenBank/DDBJ whole genome shotgun (WGS) entry which is preliminary data.</text>
</comment>
<dbReference type="CDD" id="cd04301">
    <property type="entry name" value="NAT_SF"/>
    <property type="match status" value="1"/>
</dbReference>
<dbReference type="Gene3D" id="3.40.630.30">
    <property type="match status" value="1"/>
</dbReference>
<dbReference type="OrthoDB" id="9796171at2"/>